<evidence type="ECO:0000313" key="14">
    <source>
        <dbReference type="Proteomes" id="UP000825179"/>
    </source>
</evidence>
<evidence type="ECO:0000259" key="10">
    <source>
        <dbReference type="Pfam" id="PF22638"/>
    </source>
</evidence>
<keyword evidence="11" id="KW-0969">Cilium</keyword>
<feature type="domain" description="Flagellar basal-body/hook protein C-terminal" evidence="9">
    <location>
        <begin position="485"/>
        <end position="523"/>
    </location>
</feature>
<dbReference type="Proteomes" id="UP000010716">
    <property type="component" value="Unassembled WGS sequence"/>
</dbReference>
<reference evidence="11 13" key="1">
    <citation type="journal article" date="2011" name="J. Bacteriol.">
        <title>Draft genome sequence of the thermoalkaliphilic Caldalkalibacillus thermarum strain TA2.A1.</title>
        <authorList>
            <person name="Kalamorz F."/>
            <person name="Keis S."/>
            <person name="McMillan D.G."/>
            <person name="Olsson K."/>
            <person name="Stanton J.A."/>
            <person name="Stockwell P."/>
            <person name="Black M.A."/>
            <person name="Klingeman D.M."/>
            <person name="Land M.L."/>
            <person name="Han C.S."/>
            <person name="Martin S.L."/>
            <person name="Becher S.A."/>
            <person name="Peddie C.J."/>
            <person name="Morgan H.W."/>
            <person name="Matthies D."/>
            <person name="Preiss L."/>
            <person name="Meier T."/>
            <person name="Brown S.D."/>
            <person name="Cook G.M."/>
        </authorList>
    </citation>
    <scope>NUCLEOTIDE SEQUENCE [LARGE SCALE GENOMIC DNA]</scope>
    <source>
        <strain evidence="11 13">TA2.A1</strain>
    </source>
</reference>
<dbReference type="NCBIfam" id="TIGR02492">
    <property type="entry name" value="flgK_ends"/>
    <property type="match status" value="1"/>
</dbReference>
<evidence type="ECO:0000256" key="5">
    <source>
        <dbReference type="ARBA" id="ARBA00022525"/>
    </source>
</evidence>
<dbReference type="InterPro" id="IPR053927">
    <property type="entry name" value="FlgK_helical"/>
</dbReference>
<evidence type="ECO:0000256" key="7">
    <source>
        <dbReference type="RuleBase" id="RU362065"/>
    </source>
</evidence>
<comment type="subcellular location">
    <subcellularLocation>
        <location evidence="1 7">Bacterial flagellum</location>
    </subcellularLocation>
    <subcellularLocation>
        <location evidence="2 7">Secreted</location>
    </subcellularLocation>
</comment>
<evidence type="ECO:0000256" key="2">
    <source>
        <dbReference type="ARBA" id="ARBA00004613"/>
    </source>
</evidence>
<dbReference type="EMBL" id="AFCE01000082">
    <property type="protein sequence ID" value="EGL83790.1"/>
    <property type="molecule type" value="Genomic_DNA"/>
</dbReference>
<dbReference type="Pfam" id="PF06429">
    <property type="entry name" value="Flg_bbr_C"/>
    <property type="match status" value="1"/>
</dbReference>
<evidence type="ECO:0000259" key="8">
    <source>
        <dbReference type="Pfam" id="PF00460"/>
    </source>
</evidence>
<evidence type="ECO:0000313" key="13">
    <source>
        <dbReference type="Proteomes" id="UP000010716"/>
    </source>
</evidence>
<reference evidence="12 14" key="2">
    <citation type="journal article" date="2020" name="Extremophiles">
        <title>Genomic analysis of Caldalkalibacillus thermarum TA2.A1 reveals aerobic alkaliphilic metabolism and evolutionary hallmarks linking alkaliphilic bacteria and plant life.</title>
        <authorList>
            <person name="de Jong S.I."/>
            <person name="van den Broek M.A."/>
            <person name="Merkel A.Y."/>
            <person name="de la Torre Cortes P."/>
            <person name="Kalamorz F."/>
            <person name="Cook G.M."/>
            <person name="van Loosdrecht M.C.M."/>
            <person name="McMillan D.G.G."/>
        </authorList>
    </citation>
    <scope>NUCLEOTIDE SEQUENCE [LARGE SCALE GENOMIC DNA]</scope>
    <source>
        <strain evidence="12 14">TA2.A1</strain>
    </source>
</reference>
<dbReference type="KEGG" id="cthu:HUR95_00550"/>
<proteinExistence type="inferred from homology"/>
<dbReference type="GO" id="GO:0044780">
    <property type="term" value="P:bacterial-type flagellum assembly"/>
    <property type="evidence" value="ECO:0007669"/>
    <property type="project" value="InterPro"/>
</dbReference>
<gene>
    <name evidence="7 12" type="primary">flgK</name>
    <name evidence="11" type="ORF">CathTA2_0659</name>
    <name evidence="12" type="ORF">HUR95_00550</name>
</gene>
<organism evidence="11 13">
    <name type="scientific">Caldalkalibacillus thermarum (strain TA2.A1)</name>
    <dbReference type="NCBI Taxonomy" id="986075"/>
    <lineage>
        <taxon>Bacteria</taxon>
        <taxon>Bacillati</taxon>
        <taxon>Bacillota</taxon>
        <taxon>Bacilli</taxon>
        <taxon>Bacillales</taxon>
        <taxon>Bacillaceae</taxon>
        <taxon>Caldalkalibacillus</taxon>
    </lineage>
</organism>
<evidence type="ECO:0000256" key="3">
    <source>
        <dbReference type="ARBA" id="ARBA00009677"/>
    </source>
</evidence>
<feature type="domain" description="Flagellar basal body rod protein N-terminal" evidence="8">
    <location>
        <begin position="8"/>
        <end position="38"/>
    </location>
</feature>
<feature type="domain" description="Flagellar hook-associated protein FlgK helical" evidence="10">
    <location>
        <begin position="102"/>
        <end position="308"/>
    </location>
</feature>
<dbReference type="PANTHER" id="PTHR30033">
    <property type="entry name" value="FLAGELLAR HOOK-ASSOCIATED PROTEIN 1"/>
    <property type="match status" value="1"/>
</dbReference>
<dbReference type="InterPro" id="IPR002371">
    <property type="entry name" value="FlgK"/>
</dbReference>
<dbReference type="GO" id="GO:0009424">
    <property type="term" value="C:bacterial-type flagellum hook"/>
    <property type="evidence" value="ECO:0007669"/>
    <property type="project" value="UniProtKB-UniRule"/>
</dbReference>
<dbReference type="GO" id="GO:0005198">
    <property type="term" value="F:structural molecule activity"/>
    <property type="evidence" value="ECO:0007669"/>
    <property type="project" value="UniProtKB-UniRule"/>
</dbReference>
<comment type="similarity">
    <text evidence="3 7">Belongs to the flagella basal body rod proteins family.</text>
</comment>
<keyword evidence="11" id="KW-0282">Flagellum</keyword>
<reference evidence="12" key="3">
    <citation type="submission" date="2021-08" db="EMBL/GenBank/DDBJ databases">
        <authorList>
            <person name="de Jong S."/>
            <person name="van den Broek M."/>
            <person name="Merkel A."/>
            <person name="de la Torre Cortes P."/>
            <person name="Kalamorz F."/>
            <person name="Cook G."/>
            <person name="van Loosdrecht M."/>
            <person name="McMillan D."/>
        </authorList>
    </citation>
    <scope>NUCLEOTIDE SEQUENCE</scope>
    <source>
        <strain evidence="12">TA2.A1</strain>
    </source>
</reference>
<dbReference type="PRINTS" id="PR01005">
    <property type="entry name" value="FLGHOOKAP1"/>
</dbReference>
<protein>
    <recommendedName>
        <fullName evidence="4 7">Flagellar hook-associated protein 1</fullName>
        <shortName evidence="7">HAP1</shortName>
    </recommendedName>
</protein>
<evidence type="ECO:0000313" key="11">
    <source>
        <dbReference type="EMBL" id="EGL83790.1"/>
    </source>
</evidence>
<dbReference type="EMBL" id="CP082237">
    <property type="protein sequence ID" value="QZT33966.1"/>
    <property type="molecule type" value="Genomic_DNA"/>
</dbReference>
<evidence type="ECO:0000256" key="4">
    <source>
        <dbReference type="ARBA" id="ARBA00016244"/>
    </source>
</evidence>
<evidence type="ECO:0000313" key="12">
    <source>
        <dbReference type="EMBL" id="QZT33966.1"/>
    </source>
</evidence>
<dbReference type="eggNOG" id="COG1256">
    <property type="taxonomic scope" value="Bacteria"/>
</dbReference>
<dbReference type="InterPro" id="IPR001444">
    <property type="entry name" value="Flag_bb_rod_N"/>
</dbReference>
<dbReference type="RefSeq" id="WP_007503078.1">
    <property type="nucleotide sequence ID" value="NZ_AFCE01000082.1"/>
</dbReference>
<evidence type="ECO:0000256" key="1">
    <source>
        <dbReference type="ARBA" id="ARBA00004365"/>
    </source>
</evidence>
<keyword evidence="6 7" id="KW-0975">Bacterial flagellum</keyword>
<dbReference type="Pfam" id="PF22638">
    <property type="entry name" value="FlgK_D1"/>
    <property type="match status" value="1"/>
</dbReference>
<sequence>MRSTFHGLETAKRGLYAQQTGINTTAHNIANANTKGYTRQRVNFTASAPIEVPALNRSVAPGQLGTGVNFSSIVRLREKFLDDQYRNEASSYGYWHVQKDALEKIELIFNEPSENGLRSTIDQFWNAWSDLSREPENLTARAVVRERTQAMLDAFQYAETKLKELQKDLEVSFEVKRIEANTYIQHIAQLNKEIRRIEGMGMNANDLRDQRDVLVDELARLVAIKVEEDSQGMYTITLQHSGSEDIKLVEGIAYYTIGEDDSGNAAGIVELSAVQENGLSGELHSLWKAENEIVQGYLNELRAMFFTLVYGEVEITVPADSALYDPENNTLVEYKAGDKITVNGINGLHQLGWTLREENGNAIGGPPLFVLADGTDFENISFEDFRIANVRLNPDIAHDAGLIAASARVEIVDGQLKVLKGNGNLALMMSQLRDQAFNIGGEPGTVDDYYRSLLGKLGVQTQEASRQASNQKIIMEAVDNRRQSVSGVSLDEEMVNLVQLQHAYNASARMVTAVDQMLDTIINRMGIVGR</sequence>
<dbReference type="GO" id="GO:0005576">
    <property type="term" value="C:extracellular region"/>
    <property type="evidence" value="ECO:0007669"/>
    <property type="project" value="UniProtKB-SubCell"/>
</dbReference>
<dbReference type="AlphaFoldDB" id="F5L4E7"/>
<name>F5L4E7_CALTT</name>
<dbReference type="Pfam" id="PF00460">
    <property type="entry name" value="Flg_bb_rod"/>
    <property type="match status" value="1"/>
</dbReference>
<dbReference type="eggNOG" id="COG4786">
    <property type="taxonomic scope" value="Bacteria"/>
</dbReference>
<keyword evidence="14" id="KW-1185">Reference proteome</keyword>
<evidence type="ECO:0000256" key="6">
    <source>
        <dbReference type="ARBA" id="ARBA00023143"/>
    </source>
</evidence>
<dbReference type="Proteomes" id="UP000825179">
    <property type="component" value="Chromosome"/>
</dbReference>
<keyword evidence="11" id="KW-0966">Cell projection</keyword>
<dbReference type="SUPFAM" id="SSF64518">
    <property type="entry name" value="Phase 1 flagellin"/>
    <property type="match status" value="1"/>
</dbReference>
<accession>F5L4E7</accession>
<dbReference type="PANTHER" id="PTHR30033:SF1">
    <property type="entry name" value="FLAGELLAR HOOK-ASSOCIATED PROTEIN 1"/>
    <property type="match status" value="1"/>
</dbReference>
<evidence type="ECO:0000259" key="9">
    <source>
        <dbReference type="Pfam" id="PF06429"/>
    </source>
</evidence>
<dbReference type="InterPro" id="IPR010930">
    <property type="entry name" value="Flg_bb/hook_C_dom"/>
</dbReference>
<keyword evidence="5 7" id="KW-0964">Secreted</keyword>
<dbReference type="OrthoDB" id="9802553at2"/>